<dbReference type="AlphaFoldDB" id="A0A8S1KPP1"/>
<reference evidence="1" key="1">
    <citation type="submission" date="2021-01" db="EMBL/GenBank/DDBJ databases">
        <authorList>
            <consortium name="Genoscope - CEA"/>
            <person name="William W."/>
        </authorList>
    </citation>
    <scope>NUCLEOTIDE SEQUENCE</scope>
</reference>
<proteinExistence type="predicted"/>
<organism evidence="1 2">
    <name type="scientific">Paramecium sonneborni</name>
    <dbReference type="NCBI Taxonomy" id="65129"/>
    <lineage>
        <taxon>Eukaryota</taxon>
        <taxon>Sar</taxon>
        <taxon>Alveolata</taxon>
        <taxon>Ciliophora</taxon>
        <taxon>Intramacronucleata</taxon>
        <taxon>Oligohymenophorea</taxon>
        <taxon>Peniculida</taxon>
        <taxon>Parameciidae</taxon>
        <taxon>Paramecium</taxon>
    </lineage>
</organism>
<comment type="caution">
    <text evidence="1">The sequence shown here is derived from an EMBL/GenBank/DDBJ whole genome shotgun (WGS) entry which is preliminary data.</text>
</comment>
<gene>
    <name evidence="1" type="ORF">PSON_ATCC_30995.1.T0110171</name>
</gene>
<name>A0A8S1KPP1_9CILI</name>
<evidence type="ECO:0000313" key="1">
    <source>
        <dbReference type="EMBL" id="CAD8057350.1"/>
    </source>
</evidence>
<dbReference type="Proteomes" id="UP000692954">
    <property type="component" value="Unassembled WGS sequence"/>
</dbReference>
<evidence type="ECO:0000313" key="2">
    <source>
        <dbReference type="Proteomes" id="UP000692954"/>
    </source>
</evidence>
<protein>
    <submittedName>
        <fullName evidence="1">Uncharacterized protein</fullName>
    </submittedName>
</protein>
<accession>A0A8S1KPP1</accession>
<keyword evidence="2" id="KW-1185">Reference proteome</keyword>
<sequence length="107" mass="12716">MINNQNILELQINNRNAYIISLLSTLKLPHKNNKLDNKLYQTQISTHQLDQAVLNYIELIKQIKSGVFQAQIQEDIVKLITEQSYNLFYLWKKKNQTLYRIIQNLIN</sequence>
<dbReference type="EMBL" id="CAJJDN010000011">
    <property type="protein sequence ID" value="CAD8057350.1"/>
    <property type="molecule type" value="Genomic_DNA"/>
</dbReference>